<protein>
    <submittedName>
        <fullName evidence="4">MADF domain-containing protein</fullName>
    </submittedName>
</protein>
<reference evidence="2 3" key="1">
    <citation type="submission" date="2018-11" db="EMBL/GenBank/DDBJ databases">
        <authorList>
            <consortium name="Pathogen Informatics"/>
        </authorList>
    </citation>
    <scope>NUCLEOTIDE SEQUENCE [LARGE SCALE GENOMIC DNA]</scope>
</reference>
<dbReference type="WBParaSite" id="HPBE_0000011401-mRNA-1">
    <property type="protein sequence ID" value="HPBE_0000011401-mRNA-1"/>
    <property type="gene ID" value="HPBE_0000011401"/>
</dbReference>
<keyword evidence="3" id="KW-1185">Reference proteome</keyword>
<reference evidence="4" key="2">
    <citation type="submission" date="2019-09" db="UniProtKB">
        <authorList>
            <consortium name="WormBaseParasite"/>
        </authorList>
    </citation>
    <scope>IDENTIFICATION</scope>
</reference>
<gene>
    <name evidence="2" type="ORF">HPBE_LOCUS115</name>
</gene>
<organism evidence="3 4">
    <name type="scientific">Heligmosomoides polygyrus</name>
    <name type="common">Parasitic roundworm</name>
    <dbReference type="NCBI Taxonomy" id="6339"/>
    <lineage>
        <taxon>Eukaryota</taxon>
        <taxon>Metazoa</taxon>
        <taxon>Ecdysozoa</taxon>
        <taxon>Nematoda</taxon>
        <taxon>Chromadorea</taxon>
        <taxon>Rhabditida</taxon>
        <taxon>Rhabditina</taxon>
        <taxon>Rhabditomorpha</taxon>
        <taxon>Strongyloidea</taxon>
        <taxon>Heligmosomidae</taxon>
        <taxon>Heligmosomoides</taxon>
    </lineage>
</organism>
<dbReference type="Proteomes" id="UP000050761">
    <property type="component" value="Unassembled WGS sequence"/>
</dbReference>
<evidence type="ECO:0000313" key="3">
    <source>
        <dbReference type="Proteomes" id="UP000050761"/>
    </source>
</evidence>
<evidence type="ECO:0000313" key="4">
    <source>
        <dbReference type="WBParaSite" id="HPBE_0000011401-mRNA-1"/>
    </source>
</evidence>
<name>A0A183F204_HELPZ</name>
<proteinExistence type="predicted"/>
<dbReference type="AlphaFoldDB" id="A0A183F204"/>
<feature type="region of interest" description="Disordered" evidence="1">
    <location>
        <begin position="62"/>
        <end position="85"/>
    </location>
</feature>
<dbReference type="EMBL" id="UZAH01000069">
    <property type="protein sequence ID" value="VDO18497.1"/>
    <property type="molecule type" value="Genomic_DNA"/>
</dbReference>
<accession>A0A183F204</accession>
<evidence type="ECO:0000313" key="2">
    <source>
        <dbReference type="EMBL" id="VDO18497.1"/>
    </source>
</evidence>
<dbReference type="OrthoDB" id="5876908at2759"/>
<sequence length="183" mass="21553">MDYGEAVSRMAWKASHLARDGKKSSVRMLHTGQKRPERPIWREERRRGHRRRGRYPVIAGLHFQRGTAPRDPTGSTPRSPKWNPRMCTNTPQGGGALTDAIRMALIEKVSKRRNLWDIAFAAYKDKQRSEMDWHYVREKMRDSTHAMKWMTSDSNGRIFAFQKRFVPEEIESRRGAKKWIRCQ</sequence>
<evidence type="ECO:0000256" key="1">
    <source>
        <dbReference type="SAM" id="MobiDB-lite"/>
    </source>
</evidence>
<accession>A0A3P7U7P4</accession>